<dbReference type="STRING" id="1642647.PSM36_1617"/>
<dbReference type="Proteomes" id="UP000187464">
    <property type="component" value="Chromosome I"/>
</dbReference>
<dbReference type="Gene3D" id="1.10.1740.10">
    <property type="match status" value="1"/>
</dbReference>
<dbReference type="InterPro" id="IPR013249">
    <property type="entry name" value="RNA_pol_sigma70_r4_t2"/>
</dbReference>
<name>A0A1R3T768_9BACT</name>
<organism evidence="8 9">
    <name type="scientific">Proteiniphilum saccharofermentans</name>
    <dbReference type="NCBI Taxonomy" id="1642647"/>
    <lineage>
        <taxon>Bacteria</taxon>
        <taxon>Pseudomonadati</taxon>
        <taxon>Bacteroidota</taxon>
        <taxon>Bacteroidia</taxon>
        <taxon>Bacteroidales</taxon>
        <taxon>Dysgonomonadaceae</taxon>
        <taxon>Proteiniphilum</taxon>
    </lineage>
</organism>
<proteinExistence type="inferred from homology"/>
<protein>
    <submittedName>
        <fullName evidence="8">RNA polymerase sigma factor, sigma-70 family</fullName>
    </submittedName>
</protein>
<dbReference type="InterPro" id="IPR036388">
    <property type="entry name" value="WH-like_DNA-bd_sf"/>
</dbReference>
<dbReference type="SUPFAM" id="SSF88659">
    <property type="entry name" value="Sigma3 and sigma4 domains of RNA polymerase sigma factors"/>
    <property type="match status" value="1"/>
</dbReference>
<evidence type="ECO:0000256" key="3">
    <source>
        <dbReference type="ARBA" id="ARBA00023082"/>
    </source>
</evidence>
<evidence type="ECO:0000256" key="5">
    <source>
        <dbReference type="ARBA" id="ARBA00023163"/>
    </source>
</evidence>
<dbReference type="RefSeq" id="WP_076930465.1">
    <property type="nucleotide sequence ID" value="NZ_DAMBAO010000035.1"/>
</dbReference>
<dbReference type="GO" id="GO:0006352">
    <property type="term" value="P:DNA-templated transcription initiation"/>
    <property type="evidence" value="ECO:0007669"/>
    <property type="project" value="InterPro"/>
</dbReference>
<evidence type="ECO:0000256" key="2">
    <source>
        <dbReference type="ARBA" id="ARBA00023015"/>
    </source>
</evidence>
<keyword evidence="5" id="KW-0804">Transcription</keyword>
<keyword evidence="9" id="KW-1185">Reference proteome</keyword>
<feature type="domain" description="RNA polymerase sigma factor 70 region 4 type 2" evidence="7">
    <location>
        <begin position="128"/>
        <end position="179"/>
    </location>
</feature>
<dbReference type="EMBL" id="LT605205">
    <property type="protein sequence ID" value="SCD20437.1"/>
    <property type="molecule type" value="Genomic_DNA"/>
</dbReference>
<dbReference type="GO" id="GO:0016987">
    <property type="term" value="F:sigma factor activity"/>
    <property type="evidence" value="ECO:0007669"/>
    <property type="project" value="UniProtKB-KW"/>
</dbReference>
<dbReference type="InterPro" id="IPR013324">
    <property type="entry name" value="RNA_pol_sigma_r3/r4-like"/>
</dbReference>
<reference evidence="8 9" key="1">
    <citation type="submission" date="2016-08" db="EMBL/GenBank/DDBJ databases">
        <authorList>
            <person name="Seilhamer J.J."/>
        </authorList>
    </citation>
    <scope>NUCLEOTIDE SEQUENCE [LARGE SCALE GENOMIC DNA]</scope>
    <source>
        <strain evidence="8">M3/6</strain>
    </source>
</reference>
<dbReference type="InterPro" id="IPR039425">
    <property type="entry name" value="RNA_pol_sigma-70-like"/>
</dbReference>
<dbReference type="KEGG" id="psac:PSM36_1617"/>
<accession>A0A1R3T768</accession>
<evidence type="ECO:0000313" key="8">
    <source>
        <dbReference type="EMBL" id="SCD20437.1"/>
    </source>
</evidence>
<sequence>MKNRRDITTLSNDELFALCKKEKQSDYFGELFRRYIPMIYGLCLKYLGNENEAQDAVMDLFEEVSQKVKRYDIQNFHTWLYSVSRNHCLLRLRKTKQTFFVNIDDIVMENGDFFTLLDKEKSSEEESALMFCMKELGEEQRKSIEYFYYENRSYADIVSITGYTLEKVKSYIQNGKRNLKNCIIRILKVE</sequence>
<dbReference type="NCBIfam" id="TIGR02937">
    <property type="entry name" value="sigma70-ECF"/>
    <property type="match status" value="1"/>
</dbReference>
<comment type="similarity">
    <text evidence="1">Belongs to the sigma-70 factor family. ECF subfamily.</text>
</comment>
<dbReference type="GO" id="GO:0003677">
    <property type="term" value="F:DNA binding"/>
    <property type="evidence" value="ECO:0007669"/>
    <property type="project" value="UniProtKB-KW"/>
</dbReference>
<dbReference type="PANTHER" id="PTHR43133">
    <property type="entry name" value="RNA POLYMERASE ECF-TYPE SIGMA FACTO"/>
    <property type="match status" value="1"/>
</dbReference>
<dbReference type="Pfam" id="PF08281">
    <property type="entry name" value="Sigma70_r4_2"/>
    <property type="match status" value="1"/>
</dbReference>
<dbReference type="AlphaFoldDB" id="A0A1R3T768"/>
<dbReference type="InterPro" id="IPR007627">
    <property type="entry name" value="RNA_pol_sigma70_r2"/>
</dbReference>
<dbReference type="SUPFAM" id="SSF88946">
    <property type="entry name" value="Sigma2 domain of RNA polymerase sigma factors"/>
    <property type="match status" value="1"/>
</dbReference>
<evidence type="ECO:0000259" key="6">
    <source>
        <dbReference type="Pfam" id="PF04542"/>
    </source>
</evidence>
<keyword evidence="4" id="KW-0238">DNA-binding</keyword>
<evidence type="ECO:0000259" key="7">
    <source>
        <dbReference type="Pfam" id="PF08281"/>
    </source>
</evidence>
<keyword evidence="3" id="KW-0731">Sigma factor</keyword>
<keyword evidence="2" id="KW-0805">Transcription regulation</keyword>
<gene>
    <name evidence="8" type="ORF">PSM36_1617</name>
</gene>
<evidence type="ECO:0000256" key="4">
    <source>
        <dbReference type="ARBA" id="ARBA00023125"/>
    </source>
</evidence>
<feature type="domain" description="RNA polymerase sigma-70 region 2" evidence="6">
    <location>
        <begin position="31"/>
        <end position="96"/>
    </location>
</feature>
<dbReference type="Gene3D" id="1.10.10.10">
    <property type="entry name" value="Winged helix-like DNA-binding domain superfamily/Winged helix DNA-binding domain"/>
    <property type="match status" value="1"/>
</dbReference>
<evidence type="ECO:0000256" key="1">
    <source>
        <dbReference type="ARBA" id="ARBA00010641"/>
    </source>
</evidence>
<evidence type="ECO:0000313" key="9">
    <source>
        <dbReference type="Proteomes" id="UP000187464"/>
    </source>
</evidence>
<dbReference type="InterPro" id="IPR014284">
    <property type="entry name" value="RNA_pol_sigma-70_dom"/>
</dbReference>
<dbReference type="Pfam" id="PF04542">
    <property type="entry name" value="Sigma70_r2"/>
    <property type="match status" value="1"/>
</dbReference>
<dbReference type="PANTHER" id="PTHR43133:SF8">
    <property type="entry name" value="RNA POLYMERASE SIGMA FACTOR HI_1459-RELATED"/>
    <property type="match status" value="1"/>
</dbReference>
<dbReference type="InterPro" id="IPR013325">
    <property type="entry name" value="RNA_pol_sigma_r2"/>
</dbReference>